<reference evidence="2 3" key="1">
    <citation type="submission" date="2018-09" db="EMBL/GenBank/DDBJ databases">
        <title>Genomic Encyclopedia of Archaeal and Bacterial Type Strains, Phase II (KMG-II): from individual species to whole genera.</title>
        <authorList>
            <person name="Goeker M."/>
        </authorList>
    </citation>
    <scope>NUCLEOTIDE SEQUENCE [LARGE SCALE GENOMIC DNA]</scope>
    <source>
        <strain evidence="2 3">DSM 21950</strain>
    </source>
</reference>
<dbReference type="AlphaFoldDB" id="A0A419X499"/>
<keyword evidence="1" id="KW-0472">Membrane</keyword>
<dbReference type="OrthoDB" id="1120647at2"/>
<sequence length="129" mass="14403">MKPTIKIFGILLILAGVSLIFVPEIIFDFLDSNKEEFWVYIVAIVVRLVLGAILILSAKQSRHPLAIKIIGGMFVLAALIFLFMGQQNLQEFIATVLTVFTPYAPFVGLVSIAFGSFFIYSFSGRIRKK</sequence>
<feature type="transmembrane region" description="Helical" evidence="1">
    <location>
        <begin position="103"/>
        <end position="122"/>
    </location>
</feature>
<dbReference type="EMBL" id="RAPQ01000009">
    <property type="protein sequence ID" value="RKE02538.1"/>
    <property type="molecule type" value="Genomic_DNA"/>
</dbReference>
<evidence type="ECO:0000256" key="1">
    <source>
        <dbReference type="SAM" id="Phobius"/>
    </source>
</evidence>
<comment type="caution">
    <text evidence="2">The sequence shown here is derived from an EMBL/GenBank/DDBJ whole genome shotgun (WGS) entry which is preliminary data.</text>
</comment>
<feature type="transmembrane region" description="Helical" evidence="1">
    <location>
        <begin position="38"/>
        <end position="58"/>
    </location>
</feature>
<feature type="transmembrane region" description="Helical" evidence="1">
    <location>
        <begin position="7"/>
        <end position="26"/>
    </location>
</feature>
<evidence type="ECO:0000313" key="3">
    <source>
        <dbReference type="Proteomes" id="UP000284531"/>
    </source>
</evidence>
<dbReference type="Proteomes" id="UP000284531">
    <property type="component" value="Unassembled WGS sequence"/>
</dbReference>
<keyword evidence="1" id="KW-0812">Transmembrane</keyword>
<accession>A0A419X499</accession>
<name>A0A419X499_9BACT</name>
<organism evidence="2 3">
    <name type="scientific">Marinifilum flexuosum</name>
    <dbReference type="NCBI Taxonomy" id="1117708"/>
    <lineage>
        <taxon>Bacteria</taxon>
        <taxon>Pseudomonadati</taxon>
        <taxon>Bacteroidota</taxon>
        <taxon>Bacteroidia</taxon>
        <taxon>Marinilabiliales</taxon>
        <taxon>Marinifilaceae</taxon>
    </lineage>
</organism>
<keyword evidence="3" id="KW-1185">Reference proteome</keyword>
<proteinExistence type="predicted"/>
<evidence type="ECO:0000313" key="2">
    <source>
        <dbReference type="EMBL" id="RKE02538.1"/>
    </source>
</evidence>
<gene>
    <name evidence="2" type="ORF">BXY64_2633</name>
</gene>
<feature type="transmembrane region" description="Helical" evidence="1">
    <location>
        <begin position="65"/>
        <end position="83"/>
    </location>
</feature>
<dbReference type="RefSeq" id="WP_120240396.1">
    <property type="nucleotide sequence ID" value="NZ_RAPQ01000009.1"/>
</dbReference>
<keyword evidence="1" id="KW-1133">Transmembrane helix</keyword>
<protein>
    <submittedName>
        <fullName evidence="2">Uncharacterized protein</fullName>
    </submittedName>
</protein>